<comment type="caution">
    <text evidence="3">The sequence shown here is derived from an EMBL/GenBank/DDBJ whole genome shotgun (WGS) entry which is preliminary data.</text>
</comment>
<dbReference type="Pfam" id="PF19420">
    <property type="entry name" value="DDAH_eukar"/>
    <property type="match status" value="1"/>
</dbReference>
<dbReference type="InterPro" id="IPR033199">
    <property type="entry name" value="DDAH-like"/>
</dbReference>
<name>A0ABR5N9L7_BRECH</name>
<dbReference type="Gene3D" id="3.75.10.10">
    <property type="entry name" value="L-arginine/glycine Amidinotransferase, Chain A"/>
    <property type="match status" value="1"/>
</dbReference>
<evidence type="ECO:0000313" key="3">
    <source>
        <dbReference type="EMBL" id="KQL47292.1"/>
    </source>
</evidence>
<reference evidence="3 4" key="1">
    <citation type="submission" date="2015-09" db="EMBL/GenBank/DDBJ databases">
        <title>Genome sequencing project for genomic taxonomy and phylogenomics of Bacillus-like bacteria.</title>
        <authorList>
            <person name="Liu B."/>
            <person name="Wang J."/>
            <person name="Zhu Y."/>
            <person name="Liu G."/>
            <person name="Chen Q."/>
            <person name="Chen Z."/>
            <person name="Lan J."/>
            <person name="Che J."/>
            <person name="Ge C."/>
            <person name="Shi H."/>
            <person name="Pan Z."/>
            <person name="Liu X."/>
        </authorList>
    </citation>
    <scope>NUCLEOTIDE SEQUENCE [LARGE SCALE GENOMIC DNA]</scope>
    <source>
        <strain evidence="3 4">DSM 8552</strain>
    </source>
</reference>
<protein>
    <submittedName>
        <fullName evidence="3">N(G),N(G)-dimethylarginine dimethylaminohydrolase</fullName>
    </submittedName>
</protein>
<dbReference type="PANTHER" id="PTHR12737">
    <property type="entry name" value="DIMETHYLARGININE DIMETHYLAMINOHYDROLASE"/>
    <property type="match status" value="1"/>
</dbReference>
<gene>
    <name evidence="3" type="ORF">AN963_17475</name>
</gene>
<accession>A0ABR5N9L7</accession>
<dbReference type="PANTHER" id="PTHR12737:SF9">
    <property type="entry name" value="DIMETHYLARGININASE"/>
    <property type="match status" value="1"/>
</dbReference>
<keyword evidence="4" id="KW-1185">Reference proteome</keyword>
<comment type="similarity">
    <text evidence="1">Belongs to the DDAH family.</text>
</comment>
<keyword evidence="2" id="KW-0378">Hydrolase</keyword>
<evidence type="ECO:0000256" key="1">
    <source>
        <dbReference type="ARBA" id="ARBA00008532"/>
    </source>
</evidence>
<evidence type="ECO:0000256" key="2">
    <source>
        <dbReference type="ARBA" id="ARBA00022801"/>
    </source>
</evidence>
<sequence>MKFTRAIVKKPGKSYVTGLTTSDLGTPDFELALKQHDAYIEALQKAGLTVTVLEADEQFPDSTFVEDSAVLTEKCAIITNPGAASRNGEIEDMKRVIPQFYDTVEYIQSPGYLDGGDVMQVDDHFYIGLSTRTNLEGAEQLKDILGKYGYGATIVPLKEFFHLKTGIAYLGNNTLVLAGEFIGSDDYKDYEQIIVSKVDEYSANCIRINDYVIIPKGFDTTKQKLTDAGYSVIECDMSEFRKQDGGLSCLSLRF</sequence>
<organism evidence="3 4">
    <name type="scientific">Brevibacillus choshinensis</name>
    <dbReference type="NCBI Taxonomy" id="54911"/>
    <lineage>
        <taxon>Bacteria</taxon>
        <taxon>Bacillati</taxon>
        <taxon>Bacillota</taxon>
        <taxon>Bacilli</taxon>
        <taxon>Bacillales</taxon>
        <taxon>Paenibacillaceae</taxon>
        <taxon>Brevibacillus</taxon>
    </lineage>
</organism>
<dbReference type="EMBL" id="LJJB01000010">
    <property type="protein sequence ID" value="KQL47292.1"/>
    <property type="molecule type" value="Genomic_DNA"/>
</dbReference>
<dbReference type="SUPFAM" id="SSF55909">
    <property type="entry name" value="Pentein"/>
    <property type="match status" value="1"/>
</dbReference>
<dbReference type="RefSeq" id="WP_055746350.1">
    <property type="nucleotide sequence ID" value="NZ_LJJB01000010.1"/>
</dbReference>
<evidence type="ECO:0000313" key="4">
    <source>
        <dbReference type="Proteomes" id="UP000051063"/>
    </source>
</evidence>
<proteinExistence type="inferred from homology"/>
<dbReference type="Proteomes" id="UP000051063">
    <property type="component" value="Unassembled WGS sequence"/>
</dbReference>